<dbReference type="InterPro" id="IPR000914">
    <property type="entry name" value="SBP_5_dom"/>
</dbReference>
<dbReference type="Proteomes" id="UP000191901">
    <property type="component" value="Chromosome"/>
</dbReference>
<sequence>MATGRQQISGVAAAILVAGLMALGGCRPQPPEAGSASTPTTVARDLSQLRLLYGRIPETLNPHLATGVQDFEAARIVYEPLASYNAQGQLVPFLAAEIPTAENGGVAADGRSVTWQLRQDVQWSDGEPFTAADVVFTFEFIRNPQVAAATAQYYDRVDKVEAIDDHTVKVTFTQPNPAWAVPFTGETGLILPRHIFAELEDSQVRQAEANLQPVGTGPYQVVSFGGGTVLFEPNPSYWDGEPAFQQVALQAGLAPYAAARSVLKTGEADFAYNLQVDGQELQALEQDGQGRVVTLFGSSVERLMLNFAHPFVATEEGERANPEIPHPFFSDSRVRQAVAYAIDRDAIATQLYGSLGRPVNQLLVAPARYNQAIPHRHDPEQAKALLTAAGWQDSDGDGIRDRDGNNLQVVFQAPVNPVRQQTQALIKAQLEAVGFQVEIKRVRVDAFFSSDPEETDSLNHFYSDLQLYTTGNDSPDPSTYMGWWTCDNIASQANNWQLPNNARYCNADYDQLWQAAVQELDRAARTDLFNQMDALLVEEVAVIPLVHRASANAIHASLVGVSPTPWDTSTWDIKHWRRQDG</sequence>
<accession>A0A1Z3HHX1</accession>
<dbReference type="SUPFAM" id="SSF53850">
    <property type="entry name" value="Periplasmic binding protein-like II"/>
    <property type="match status" value="1"/>
</dbReference>
<organism evidence="5 6">
    <name type="scientific">Halomicronema hongdechloris C2206</name>
    <dbReference type="NCBI Taxonomy" id="1641165"/>
    <lineage>
        <taxon>Bacteria</taxon>
        <taxon>Bacillati</taxon>
        <taxon>Cyanobacteriota</taxon>
        <taxon>Cyanophyceae</taxon>
        <taxon>Nodosilineales</taxon>
        <taxon>Nodosilineaceae</taxon>
        <taxon>Halomicronema</taxon>
    </lineage>
</organism>
<dbReference type="Gene3D" id="3.10.105.10">
    <property type="entry name" value="Dipeptide-binding Protein, Domain 3"/>
    <property type="match status" value="1"/>
</dbReference>
<dbReference type="PROSITE" id="PS51257">
    <property type="entry name" value="PROKAR_LIPOPROTEIN"/>
    <property type="match status" value="1"/>
</dbReference>
<dbReference type="Pfam" id="PF00496">
    <property type="entry name" value="SBP_bac_5"/>
    <property type="match status" value="1"/>
</dbReference>
<dbReference type="CDD" id="cd08513">
    <property type="entry name" value="PBP2_thermophilic_Hb8_like"/>
    <property type="match status" value="1"/>
</dbReference>
<dbReference type="OrthoDB" id="9796817at2"/>
<dbReference type="STRING" id="1641165.XM38_12210"/>
<dbReference type="InterPro" id="IPR039424">
    <property type="entry name" value="SBP_5"/>
</dbReference>
<dbReference type="GO" id="GO:0015833">
    <property type="term" value="P:peptide transport"/>
    <property type="evidence" value="ECO:0007669"/>
    <property type="project" value="TreeGrafter"/>
</dbReference>
<evidence type="ECO:0000313" key="5">
    <source>
        <dbReference type="EMBL" id="ASC69904.1"/>
    </source>
</evidence>
<dbReference type="AlphaFoldDB" id="A0A1Z3HHX1"/>
<proteinExistence type="inferred from homology"/>
<protein>
    <submittedName>
        <fullName evidence="5">ABC transporter peptide-binding protein</fullName>
    </submittedName>
</protein>
<dbReference type="Gene3D" id="3.40.190.10">
    <property type="entry name" value="Periplasmic binding protein-like II"/>
    <property type="match status" value="1"/>
</dbReference>
<dbReference type="PIRSF" id="PIRSF002741">
    <property type="entry name" value="MppA"/>
    <property type="match status" value="1"/>
</dbReference>
<dbReference type="FunFam" id="3.10.105.10:FF:000006">
    <property type="entry name" value="Peptide ABC transporter substrate-binding protein"/>
    <property type="match status" value="1"/>
</dbReference>
<dbReference type="GO" id="GO:0043190">
    <property type="term" value="C:ATP-binding cassette (ABC) transporter complex"/>
    <property type="evidence" value="ECO:0007669"/>
    <property type="project" value="InterPro"/>
</dbReference>
<feature type="domain" description="Solute-binding protein family 5" evidence="4">
    <location>
        <begin position="101"/>
        <end position="487"/>
    </location>
</feature>
<dbReference type="GO" id="GO:1904680">
    <property type="term" value="F:peptide transmembrane transporter activity"/>
    <property type="evidence" value="ECO:0007669"/>
    <property type="project" value="TreeGrafter"/>
</dbReference>
<reference evidence="5 6" key="1">
    <citation type="journal article" date="2016" name="Biochim. Biophys. Acta">
        <title>Characterization of red-shifted phycobilisomes isolated from the chlorophyll f-containing cyanobacterium Halomicronema hongdechloris.</title>
        <authorList>
            <person name="Li Y."/>
            <person name="Lin Y."/>
            <person name="Garvey C.J."/>
            <person name="Birch D."/>
            <person name="Corkery R.W."/>
            <person name="Loughlin P.C."/>
            <person name="Scheer H."/>
            <person name="Willows R.D."/>
            <person name="Chen M."/>
        </authorList>
    </citation>
    <scope>NUCLEOTIDE SEQUENCE [LARGE SCALE GENOMIC DNA]</scope>
    <source>
        <strain evidence="5 6">C2206</strain>
    </source>
</reference>
<name>A0A1Z3HHX1_9CYAN</name>
<evidence type="ECO:0000256" key="2">
    <source>
        <dbReference type="ARBA" id="ARBA00022448"/>
    </source>
</evidence>
<keyword evidence="3" id="KW-0732">Signal</keyword>
<dbReference type="PANTHER" id="PTHR30290:SF65">
    <property type="entry name" value="MONOACYL PHOSPHATIDYLINOSITOL TETRAMANNOSIDE-BINDING PROTEIN LPQW-RELATED"/>
    <property type="match status" value="1"/>
</dbReference>
<comment type="similarity">
    <text evidence="1">Belongs to the bacterial solute-binding protein 5 family.</text>
</comment>
<evidence type="ECO:0000256" key="3">
    <source>
        <dbReference type="ARBA" id="ARBA00022729"/>
    </source>
</evidence>
<gene>
    <name evidence="5" type="ORF">XM38_008340</name>
</gene>
<dbReference type="PANTHER" id="PTHR30290">
    <property type="entry name" value="PERIPLASMIC BINDING COMPONENT OF ABC TRANSPORTER"/>
    <property type="match status" value="1"/>
</dbReference>
<dbReference type="InterPro" id="IPR030678">
    <property type="entry name" value="Peptide/Ni-bd"/>
</dbReference>
<dbReference type="EMBL" id="CP021983">
    <property type="protein sequence ID" value="ASC69904.1"/>
    <property type="molecule type" value="Genomic_DNA"/>
</dbReference>
<dbReference type="GO" id="GO:0042597">
    <property type="term" value="C:periplasmic space"/>
    <property type="evidence" value="ECO:0007669"/>
    <property type="project" value="UniProtKB-ARBA"/>
</dbReference>
<keyword evidence="6" id="KW-1185">Reference proteome</keyword>
<dbReference type="RefSeq" id="WP_088429150.1">
    <property type="nucleotide sequence ID" value="NZ_CP021983.2"/>
</dbReference>
<evidence type="ECO:0000256" key="1">
    <source>
        <dbReference type="ARBA" id="ARBA00005695"/>
    </source>
</evidence>
<keyword evidence="2" id="KW-0813">Transport</keyword>
<evidence type="ECO:0000313" key="6">
    <source>
        <dbReference type="Proteomes" id="UP000191901"/>
    </source>
</evidence>
<evidence type="ECO:0000259" key="4">
    <source>
        <dbReference type="Pfam" id="PF00496"/>
    </source>
</evidence>
<dbReference type="KEGG" id="hhg:XM38_008340"/>